<evidence type="ECO:0000313" key="1">
    <source>
        <dbReference type="EMBL" id="CAG8741317.1"/>
    </source>
</evidence>
<sequence length="165" mass="19221">KVSLKNHTSNEVINSSNIIKFLEDEGIENITLIDVREKCDFTNWMIIGEGKTTRHLSGAASCLYKMLKDDIKRRNEDQSNSSINNYPTVEGLDSDDWILIDSGNIFVHLFTPEERKYRDLEGLWENIVISSPEERMRRIAKSIEREFKDHNPKFIKRPHLLNSVD</sequence>
<feature type="non-terminal residue" evidence="1">
    <location>
        <position position="1"/>
    </location>
</feature>
<protein>
    <submittedName>
        <fullName evidence="1">16902_t:CDS:1</fullName>
    </submittedName>
</protein>
<reference evidence="1" key="1">
    <citation type="submission" date="2021-06" db="EMBL/GenBank/DDBJ databases">
        <authorList>
            <person name="Kallberg Y."/>
            <person name="Tangrot J."/>
            <person name="Rosling A."/>
        </authorList>
    </citation>
    <scope>NUCLEOTIDE SEQUENCE</scope>
    <source>
        <strain evidence="1">28 12/20/2015</strain>
    </source>
</reference>
<name>A0ACA9Q9I9_9GLOM</name>
<dbReference type="EMBL" id="CAJVPW010038052">
    <property type="protein sequence ID" value="CAG8741317.1"/>
    <property type="molecule type" value="Genomic_DNA"/>
</dbReference>
<proteinExistence type="predicted"/>
<dbReference type="Proteomes" id="UP000789366">
    <property type="component" value="Unassembled WGS sequence"/>
</dbReference>
<evidence type="ECO:0000313" key="2">
    <source>
        <dbReference type="Proteomes" id="UP000789366"/>
    </source>
</evidence>
<organism evidence="1 2">
    <name type="scientific">Cetraspora pellucida</name>
    <dbReference type="NCBI Taxonomy" id="1433469"/>
    <lineage>
        <taxon>Eukaryota</taxon>
        <taxon>Fungi</taxon>
        <taxon>Fungi incertae sedis</taxon>
        <taxon>Mucoromycota</taxon>
        <taxon>Glomeromycotina</taxon>
        <taxon>Glomeromycetes</taxon>
        <taxon>Diversisporales</taxon>
        <taxon>Gigasporaceae</taxon>
        <taxon>Cetraspora</taxon>
    </lineage>
</organism>
<comment type="caution">
    <text evidence="1">The sequence shown here is derived from an EMBL/GenBank/DDBJ whole genome shotgun (WGS) entry which is preliminary data.</text>
</comment>
<keyword evidence="2" id="KW-1185">Reference proteome</keyword>
<gene>
    <name evidence="1" type="ORF">SPELUC_LOCUS13828</name>
</gene>
<accession>A0ACA9Q9I9</accession>